<protein>
    <submittedName>
        <fullName evidence="1">Secreted protein</fullName>
    </submittedName>
</protein>
<organism evidence="1">
    <name type="scientific">Haemonchus placei</name>
    <name type="common">Barber's pole worm</name>
    <dbReference type="NCBI Taxonomy" id="6290"/>
    <lineage>
        <taxon>Eukaryota</taxon>
        <taxon>Metazoa</taxon>
        <taxon>Ecdysozoa</taxon>
        <taxon>Nematoda</taxon>
        <taxon>Chromadorea</taxon>
        <taxon>Rhabditida</taxon>
        <taxon>Rhabditina</taxon>
        <taxon>Rhabditomorpha</taxon>
        <taxon>Strongyloidea</taxon>
        <taxon>Trichostrongylidae</taxon>
        <taxon>Haemonchus</taxon>
    </lineage>
</organism>
<reference evidence="1" key="1">
    <citation type="submission" date="2017-02" db="UniProtKB">
        <authorList>
            <consortium name="WormBaseParasite"/>
        </authorList>
    </citation>
    <scope>IDENTIFICATION</scope>
</reference>
<sequence>LDWAGGPSKPLNLMNIITPSKDHCILRICSIDGMTAICNSFNRTDSSSTVFERTANTCSNWAICICEITLSTSAYSAITSAT</sequence>
<proteinExistence type="predicted"/>
<accession>A0A0N4WNF6</accession>
<evidence type="ECO:0000313" key="1">
    <source>
        <dbReference type="WBParaSite" id="HPLM_0001281601-mRNA-1"/>
    </source>
</evidence>
<dbReference type="WBParaSite" id="HPLM_0001281601-mRNA-1">
    <property type="protein sequence ID" value="HPLM_0001281601-mRNA-1"/>
    <property type="gene ID" value="HPLM_0001281601"/>
</dbReference>
<dbReference type="AlphaFoldDB" id="A0A0N4WNF6"/>
<name>A0A0N4WNF6_HAEPC</name>